<feature type="compositionally biased region" description="Basic and acidic residues" evidence="6">
    <location>
        <begin position="1537"/>
        <end position="1549"/>
    </location>
</feature>
<feature type="compositionally biased region" description="Acidic residues" evidence="6">
    <location>
        <begin position="8"/>
        <end position="22"/>
    </location>
</feature>
<dbReference type="Gene3D" id="1.10.10.2740">
    <property type="entry name" value="Spt6, Death-like domain"/>
    <property type="match status" value="1"/>
</dbReference>
<dbReference type="SUPFAM" id="SSF53098">
    <property type="entry name" value="Ribonuclease H-like"/>
    <property type="match status" value="2"/>
</dbReference>
<dbReference type="SUPFAM" id="SSF55550">
    <property type="entry name" value="SH2 domain"/>
    <property type="match status" value="2"/>
</dbReference>
<dbReference type="Gene3D" id="2.40.50.140">
    <property type="entry name" value="Nucleic acid-binding proteins"/>
    <property type="match status" value="1"/>
</dbReference>
<dbReference type="SMART" id="SM00732">
    <property type="entry name" value="YqgFc"/>
    <property type="match status" value="1"/>
</dbReference>
<feature type="region of interest" description="Disordered" evidence="6">
    <location>
        <begin position="1"/>
        <end position="141"/>
    </location>
</feature>
<dbReference type="PANTHER" id="PTHR10145">
    <property type="entry name" value="TRANSCRIPTION ELONGATION FACTOR SPT6"/>
    <property type="match status" value="1"/>
</dbReference>
<dbReference type="SMART" id="SM00316">
    <property type="entry name" value="S1"/>
    <property type="match status" value="1"/>
</dbReference>
<feature type="region of interest" description="Disordered" evidence="6">
    <location>
        <begin position="1243"/>
        <end position="1267"/>
    </location>
</feature>
<dbReference type="InterPro" id="IPR012340">
    <property type="entry name" value="NA-bd_OB-fold"/>
</dbReference>
<evidence type="ECO:0000256" key="6">
    <source>
        <dbReference type="SAM" id="MobiDB-lite"/>
    </source>
</evidence>
<dbReference type="OMA" id="ITACHMG"/>
<dbReference type="InterPro" id="IPR049540">
    <property type="entry name" value="Spt6-like_S1"/>
</dbReference>
<name>A0A834ZP50_TETSI</name>
<dbReference type="InterPro" id="IPR006641">
    <property type="entry name" value="YqgF/RNaseH-like_dom"/>
</dbReference>
<dbReference type="OrthoDB" id="995477at2759"/>
<feature type="compositionally biased region" description="Gly residues" evidence="6">
    <location>
        <begin position="1496"/>
        <end position="1508"/>
    </location>
</feature>
<evidence type="ECO:0000259" key="7">
    <source>
        <dbReference type="PROSITE" id="PS50126"/>
    </source>
</evidence>
<evidence type="ECO:0000256" key="5">
    <source>
        <dbReference type="PIRNR" id="PIRNR036947"/>
    </source>
</evidence>
<comment type="subcellular location">
    <subcellularLocation>
        <location evidence="1 5">Nucleus</location>
    </subcellularLocation>
</comment>
<gene>
    <name evidence="8" type="ORF">HHK36_003482</name>
</gene>
<dbReference type="FunFam" id="1.10.3500.10:FF:000004">
    <property type="entry name" value="Transcription elongation factor spt6"/>
    <property type="match status" value="1"/>
</dbReference>
<dbReference type="PANTHER" id="PTHR10145:SF6">
    <property type="entry name" value="TRANSCRIPTION ELONGATION FACTOR SPT6"/>
    <property type="match status" value="1"/>
</dbReference>
<dbReference type="EMBL" id="JABCRI010000002">
    <property type="protein sequence ID" value="KAF8410945.1"/>
    <property type="molecule type" value="Genomic_DNA"/>
</dbReference>
<dbReference type="InterPro" id="IPR010994">
    <property type="entry name" value="RuvA_2-like"/>
</dbReference>
<evidence type="ECO:0000256" key="2">
    <source>
        <dbReference type="ARBA" id="ARBA00009253"/>
    </source>
</evidence>
<evidence type="ECO:0000313" key="8">
    <source>
        <dbReference type="EMBL" id="KAF8410945.1"/>
    </source>
</evidence>
<dbReference type="GO" id="GO:0140673">
    <property type="term" value="P:transcription elongation-coupled chromatin remodeling"/>
    <property type="evidence" value="ECO:0007669"/>
    <property type="project" value="InterPro"/>
</dbReference>
<feature type="compositionally biased region" description="Basic residues" evidence="6">
    <location>
        <begin position="124"/>
        <end position="135"/>
    </location>
</feature>
<comment type="caution">
    <text evidence="8">The sequence shown here is derived from an EMBL/GenBank/DDBJ whole genome shotgun (WGS) entry which is preliminary data.</text>
</comment>
<dbReference type="InterPro" id="IPR035018">
    <property type="entry name" value="Spt6_SH2_C"/>
</dbReference>
<dbReference type="InterPro" id="IPR036860">
    <property type="entry name" value="SH2_dom_sf"/>
</dbReference>
<dbReference type="InterPro" id="IPR035420">
    <property type="entry name" value="Spt6_SH2"/>
</dbReference>
<dbReference type="Gene3D" id="3.30.505.10">
    <property type="entry name" value="SH2 domain"/>
    <property type="match status" value="2"/>
</dbReference>
<dbReference type="FunFam" id="3.30.505.10:FF:000047">
    <property type="entry name" value="Transcription elongation factor spt6"/>
    <property type="match status" value="1"/>
</dbReference>
<sequence length="1703" mass="191876">MGGRTVVSDEEDEIDVDEDEREVGDADVGSKKFKRLKKAGKDTEQERSGFSDEEEPGKSGRSGRTAEEKLKRSLFGDDEGPPLEDIAEEEEQPEEVEDGDIGEEDEMADFIVDEEEVDENGAPVRRRKPNRKKLRQTPGVSSSALQEAHDIFGDVDELLMLRKQGLAKIGKFDDSGEWREKRLEDEFEPFILTEKYMTEKDDQIREIDVAERIQVSEESTGPVPTDEMSIEDESTWIYNQLATAMVTVFGKKGGIEGTDEELDPSKKINRDDIVRFLDLLHVQKFDIPFIAMYRKEDCLSLLKDPEQDETDNEDMDKTERTPTLKWHKVLWVIQDLDKKWLLLQKRKSALQVYYNKRFEEESRRIYDETRLTLNQQLFESITKSLKSAESEREVDDVDSKFNLHFPAGEVGVDEGQFKRPKRKSQYGICGKAGLWEVASKFGYNSEQFGLLITLEKMRLDELEDAKETPEEIASNFTCAMFETPQAVLKGARHMAAVEISCEPCVRKHVRSIFMDNAVISTSPTPDGNVAIDSFHQFAGVKWLRDKPLNRFGDAQWLLIQKAEEEKLIQVTIKLPEHILNKLISDSNDYYLSDGVSKSAQLWNEQRKLILQDAFFNFLLPSMEKEARSLLTAGANNWLLMEYGKHLWDKVSVAPYQRKENDVSSDDEAALRVMACCWGPGKPATTFVMLDSSGEVLDVLYTGSLSIRSQSVNDQQRKKNDQQRVLKFMMDHQPHVVVLGAVNLSCTRLKDDIYEKPLSTNIKASFHRTYAACDGSWLTKTFDGHKYENPRRGKREKRYKIYGGWAVQDKRDGYKYENPRRGKQEKSKISITHFCGLCKTYKLVFYDGFFLLHQIIFKMVEEHPREVGQEMDGISVVYGDESLPRLYENSRVSSDQLPGQPGIVKRAVALGRYLQSPLAMVATLCGPGKEILSWKIGSLEHFLTPDEKYGMVEQVMVDATNQVGIDINLATSHEWLFAPLQFVSGLGPRKAASLQRSLVRAGAIFTRKDLTAHGLVKKVFINACGFVRVRRSGLVATSSQVIDLLDDTRIHPESYGLAKDLAKDVYEHDVQEEANDDEAKEMAIEHVRDKPKLLKSLDINEYAKSYKKDHGNKRETLYDIKMELIHGFQDWRRQYEEPNQDEEFYMISCETEETLSEGRIVQATVRRVQAQRAICVLESGLTGMLLKEETEFKDANGRILNTREYELTDKLHEGDILTCKITSIQKNRYQVFLTCRENELRKRSQHPQNCDPYYHEEQSSLQSEQEKARKEKELAKKHFKPRMIVHPRFQNITADEAMEFLSDKDAGESVIRPSSRGPSYLTLTLKVYDGVYAHKDIIEGGKEHKDITSLLRLGKTLKIGEDTFEDLDEVMDRYVDPLVTHLKTMLSYRKFKRGSKAEVDDLLKVEKSEYPMRIVYCFGISHEHPGTFILSYIRSTNPHHEYIGLYPKGFKFRTKTFEDIDRLVAYFQRHIDDLPHDLAPSIRSVAAMVPMKSPATGGSGASAGSGWGGSTANSNESDWRVQSNSDRERSSTPGSRTGRNDYRNGGRDGHPSGLPRPYGGRGRGRGSYNNGRGNSSSNERQDSGYGTSKWGSVSKDGDDGWSNFPGAKVQNSPGREAFPGGWGSGGSGSGGGGSAWGGGGSGGGGNWGGAGSGGWDSAGPKDVEAVDPGSDIGYSGWGTTSTSKTVSAQPEGGNGWSGSGGGGW</sequence>
<dbReference type="SUPFAM" id="SSF158832">
    <property type="entry name" value="Tex N-terminal region-like"/>
    <property type="match status" value="1"/>
</dbReference>
<dbReference type="InterPro" id="IPR032706">
    <property type="entry name" value="Spt6_HHH"/>
</dbReference>
<dbReference type="Pfam" id="PF22706">
    <property type="entry name" value="Tex_central_region"/>
    <property type="match status" value="1"/>
</dbReference>
<dbReference type="Pfam" id="PF14639">
    <property type="entry name" value="YqgF"/>
    <property type="match status" value="1"/>
</dbReference>
<dbReference type="CDD" id="cd09918">
    <property type="entry name" value="SH2_Nterm_SPT6_like"/>
    <property type="match status" value="1"/>
</dbReference>
<dbReference type="InterPro" id="IPR023319">
    <property type="entry name" value="Tex-like_HTH_dom_sf"/>
</dbReference>
<proteinExistence type="inferred from homology"/>
<feature type="compositionally biased region" description="Basic and acidic residues" evidence="6">
    <location>
        <begin position="1252"/>
        <end position="1267"/>
    </location>
</feature>
<evidence type="ECO:0000313" key="9">
    <source>
        <dbReference type="Proteomes" id="UP000655225"/>
    </source>
</evidence>
<dbReference type="FunFam" id="1.10.10.650:FF:000003">
    <property type="entry name" value="Transcription elongation factor spt6"/>
    <property type="match status" value="1"/>
</dbReference>
<dbReference type="Gene3D" id="1.10.10.650">
    <property type="entry name" value="RuvA domain 2-like"/>
    <property type="match status" value="1"/>
</dbReference>
<dbReference type="GO" id="GO:0042393">
    <property type="term" value="F:histone binding"/>
    <property type="evidence" value="ECO:0007669"/>
    <property type="project" value="TreeGrafter"/>
</dbReference>
<dbReference type="InterPro" id="IPR042066">
    <property type="entry name" value="Spt6_death-like"/>
</dbReference>
<dbReference type="Proteomes" id="UP000655225">
    <property type="component" value="Unassembled WGS sequence"/>
</dbReference>
<dbReference type="GO" id="GO:0003676">
    <property type="term" value="F:nucleic acid binding"/>
    <property type="evidence" value="ECO:0007669"/>
    <property type="project" value="InterPro"/>
</dbReference>
<keyword evidence="9" id="KW-1185">Reference proteome</keyword>
<dbReference type="InterPro" id="IPR041692">
    <property type="entry name" value="HHH_9"/>
</dbReference>
<dbReference type="Gene3D" id="1.10.150.850">
    <property type="entry name" value="Spt6, helix-hairpin-helix domain"/>
    <property type="match status" value="1"/>
</dbReference>
<dbReference type="InterPro" id="IPR055179">
    <property type="entry name" value="Tex-like_central_region"/>
</dbReference>
<dbReference type="SUPFAM" id="SSF47781">
    <property type="entry name" value="RuvA domain 2-like"/>
    <property type="match status" value="2"/>
</dbReference>
<feature type="compositionally biased region" description="Polar residues" evidence="6">
    <location>
        <begin position="1512"/>
        <end position="1523"/>
    </location>
</feature>
<keyword evidence="3 5" id="KW-0804">Transcription</keyword>
<keyword evidence="4 5" id="KW-0539">Nucleus</keyword>
<feature type="compositionally biased region" description="Gly residues" evidence="6">
    <location>
        <begin position="1619"/>
        <end position="1655"/>
    </location>
</feature>
<dbReference type="CDD" id="cd09928">
    <property type="entry name" value="SH2_Cterm_SPT6_like"/>
    <property type="match status" value="1"/>
</dbReference>
<dbReference type="FunFam" id="3.30.505.10:FF:000050">
    <property type="entry name" value="Transcription elongation factor spt6"/>
    <property type="match status" value="1"/>
</dbReference>
<feature type="compositionally biased region" description="Polar residues" evidence="6">
    <location>
        <begin position="1676"/>
        <end position="1687"/>
    </location>
</feature>
<dbReference type="InterPro" id="IPR017072">
    <property type="entry name" value="TF_Spt6"/>
</dbReference>
<feature type="compositionally biased region" description="Basic and acidic residues" evidence="6">
    <location>
        <begin position="64"/>
        <end position="75"/>
    </location>
</feature>
<evidence type="ECO:0000256" key="3">
    <source>
        <dbReference type="ARBA" id="ARBA00023163"/>
    </source>
</evidence>
<feature type="compositionally biased region" description="Low complexity" evidence="6">
    <location>
        <begin position="1565"/>
        <end position="1577"/>
    </location>
</feature>
<feature type="compositionally biased region" description="Acidic residues" evidence="6">
    <location>
        <begin position="76"/>
        <end position="119"/>
    </location>
</feature>
<dbReference type="Pfam" id="PF14635">
    <property type="entry name" value="HHH_7"/>
    <property type="match status" value="1"/>
</dbReference>
<dbReference type="Pfam" id="PF14633">
    <property type="entry name" value="SH2_2"/>
    <property type="match status" value="1"/>
</dbReference>
<reference evidence="8 9" key="1">
    <citation type="submission" date="2020-04" db="EMBL/GenBank/DDBJ databases">
        <title>Plant Genome Project.</title>
        <authorList>
            <person name="Zhang R.-G."/>
        </authorList>
    </citation>
    <scope>NUCLEOTIDE SEQUENCE [LARGE SCALE GENOMIC DNA]</scope>
    <source>
        <strain evidence="8">YNK0</strain>
        <tissue evidence="8">Leaf</tissue>
    </source>
</reference>
<dbReference type="GO" id="GO:0034728">
    <property type="term" value="P:nucleosome organization"/>
    <property type="evidence" value="ECO:0007669"/>
    <property type="project" value="TreeGrafter"/>
</dbReference>
<comment type="function">
    <text evidence="5">Transcription elongation factor that enhances transcription elongation by RNA polymerase II (RNAPII).</text>
</comment>
<feature type="domain" description="S1 motif" evidence="7">
    <location>
        <begin position="1157"/>
        <end position="1235"/>
    </location>
</feature>
<dbReference type="Pfam" id="PF21710">
    <property type="entry name" value="Spt6_S1"/>
    <property type="match status" value="1"/>
</dbReference>
<feature type="region of interest" description="Disordered" evidence="6">
    <location>
        <begin position="1493"/>
        <end position="1703"/>
    </location>
</feature>
<organism evidence="8 9">
    <name type="scientific">Tetracentron sinense</name>
    <name type="common">Spur-leaf</name>
    <dbReference type="NCBI Taxonomy" id="13715"/>
    <lineage>
        <taxon>Eukaryota</taxon>
        <taxon>Viridiplantae</taxon>
        <taxon>Streptophyta</taxon>
        <taxon>Embryophyta</taxon>
        <taxon>Tracheophyta</taxon>
        <taxon>Spermatophyta</taxon>
        <taxon>Magnoliopsida</taxon>
        <taxon>Trochodendrales</taxon>
        <taxon>Trochodendraceae</taxon>
        <taxon>Tetracentron</taxon>
    </lineage>
</organism>
<dbReference type="GO" id="GO:0008023">
    <property type="term" value="C:transcription elongation factor complex"/>
    <property type="evidence" value="ECO:0007669"/>
    <property type="project" value="TreeGrafter"/>
</dbReference>
<dbReference type="InterPro" id="IPR023323">
    <property type="entry name" value="Tex-like_dom_sf"/>
</dbReference>
<evidence type="ECO:0000256" key="4">
    <source>
        <dbReference type="ARBA" id="ARBA00023242"/>
    </source>
</evidence>
<comment type="similarity">
    <text evidence="2 5">Belongs to the SPT6 family.</text>
</comment>
<evidence type="ECO:0000256" key="1">
    <source>
        <dbReference type="ARBA" id="ARBA00004123"/>
    </source>
</evidence>
<dbReference type="Pfam" id="PF17674">
    <property type="entry name" value="HHH_9"/>
    <property type="match status" value="1"/>
</dbReference>
<dbReference type="InterPro" id="IPR003029">
    <property type="entry name" value="S1_domain"/>
</dbReference>
<dbReference type="SUPFAM" id="SSF50249">
    <property type="entry name" value="Nucleic acid-binding proteins"/>
    <property type="match status" value="1"/>
</dbReference>
<dbReference type="Gene3D" id="1.10.3500.10">
    <property type="entry name" value="Tex N-terminal region-like"/>
    <property type="match status" value="1"/>
</dbReference>
<dbReference type="FunFam" id="1.10.10.2740:FF:000002">
    <property type="entry name" value="Transcription elongation factor Spt6"/>
    <property type="match status" value="1"/>
</dbReference>
<feature type="compositionally biased region" description="Gly residues" evidence="6">
    <location>
        <begin position="1691"/>
        <end position="1703"/>
    </location>
</feature>
<accession>A0A834ZP50</accession>
<dbReference type="InterPro" id="IPR035019">
    <property type="entry name" value="Spt6_SH2_N"/>
</dbReference>
<dbReference type="InterPro" id="IPR012337">
    <property type="entry name" value="RNaseH-like_sf"/>
</dbReference>
<feature type="compositionally biased region" description="Basic and acidic residues" evidence="6">
    <location>
        <begin position="39"/>
        <end position="50"/>
    </location>
</feature>
<dbReference type="InterPro" id="IPR028231">
    <property type="entry name" value="Spt6_YqgF"/>
</dbReference>
<dbReference type="GO" id="GO:0031491">
    <property type="term" value="F:nucleosome binding"/>
    <property type="evidence" value="ECO:0007669"/>
    <property type="project" value="TreeGrafter"/>
</dbReference>
<dbReference type="PIRSF" id="PIRSF036947">
    <property type="entry name" value="Spt6"/>
    <property type="match status" value="1"/>
</dbReference>
<dbReference type="PROSITE" id="PS50126">
    <property type="entry name" value="S1"/>
    <property type="match status" value="1"/>
</dbReference>
<protein>
    <recommendedName>
        <fullName evidence="5">Transcription elongation factor spt6</fullName>
    </recommendedName>
</protein>